<dbReference type="InterPro" id="IPR016024">
    <property type="entry name" value="ARM-type_fold"/>
</dbReference>
<evidence type="ECO:0000256" key="4">
    <source>
        <dbReference type="ARBA" id="ARBA00023242"/>
    </source>
</evidence>
<name>A0ABQ8FMF9_9FUNG</name>
<evidence type="ECO:0000256" key="2">
    <source>
        <dbReference type="ARBA" id="ARBA00022448"/>
    </source>
</evidence>
<feature type="domain" description="Importin N-terminal" evidence="6">
    <location>
        <begin position="29"/>
        <end position="110"/>
    </location>
</feature>
<dbReference type="Proteomes" id="UP001648503">
    <property type="component" value="Unassembled WGS sequence"/>
</dbReference>
<evidence type="ECO:0000256" key="5">
    <source>
        <dbReference type="SAM" id="MobiDB-lite"/>
    </source>
</evidence>
<evidence type="ECO:0000256" key="3">
    <source>
        <dbReference type="ARBA" id="ARBA00022927"/>
    </source>
</evidence>
<comment type="caution">
    <text evidence="7">The sequence shown here is derived from an EMBL/GenBank/DDBJ whole genome shotgun (WGS) entry which is preliminary data.</text>
</comment>
<dbReference type="InterPro" id="IPR056840">
    <property type="entry name" value="HEAT_IPO9_central"/>
</dbReference>
<dbReference type="PANTHER" id="PTHR10997">
    <property type="entry name" value="IMPORTIN-7, 8, 11"/>
    <property type="match status" value="1"/>
</dbReference>
<feature type="compositionally biased region" description="Acidic residues" evidence="5">
    <location>
        <begin position="947"/>
        <end position="964"/>
    </location>
</feature>
<evidence type="ECO:0000313" key="8">
    <source>
        <dbReference type="Proteomes" id="UP001648503"/>
    </source>
</evidence>
<dbReference type="InterPro" id="IPR011989">
    <property type="entry name" value="ARM-like"/>
</dbReference>
<keyword evidence="4" id="KW-0539">Nucleus</keyword>
<evidence type="ECO:0000313" key="7">
    <source>
        <dbReference type="EMBL" id="KAH6600726.1"/>
    </source>
</evidence>
<feature type="region of interest" description="Disordered" evidence="5">
    <location>
        <begin position="944"/>
        <end position="964"/>
    </location>
</feature>
<keyword evidence="2" id="KW-0813">Transport</keyword>
<gene>
    <name evidence="7" type="ORF">BASA50_002109</name>
</gene>
<evidence type="ECO:0000259" key="6">
    <source>
        <dbReference type="PROSITE" id="PS50166"/>
    </source>
</evidence>
<accession>A0ABQ8FMF9</accession>
<reference evidence="7 8" key="1">
    <citation type="submission" date="2021-02" db="EMBL/GenBank/DDBJ databases">
        <title>Variation within the Batrachochytrium salamandrivorans European outbreak.</title>
        <authorList>
            <person name="Kelly M."/>
            <person name="Pasmans F."/>
            <person name="Shea T.P."/>
            <person name="Munoz J.F."/>
            <person name="Carranza S."/>
            <person name="Cuomo C.A."/>
            <person name="Martel A."/>
        </authorList>
    </citation>
    <scope>NUCLEOTIDE SEQUENCE [LARGE SCALE GENOMIC DNA]</scope>
    <source>
        <strain evidence="7 8">AMFP18/2</strain>
    </source>
</reference>
<sequence>MIPSTDINSAVLSTLNLCLCGDVNSMRRGEDDLKQLAFQPDFAQALLQCSLLPSLSQRVFDLTRIYLAALTLKSYIDSNWSSKSDHLANLEPPEKVKTWIKGNILQGLADDISSIRIALAYVVSRIAHIDWPDAWPTLLDDLMIHLKSGQANRVHGAMRVLVEFVRDDISDQQFPAVASILLPELFYIFSNAEIYTARMRAKSVAILRDFIEMIFMVKEEHPEVVGNYLDPLIVMWIGGFQTIMSEEYRAEHIAIKNEVLRTVVKIARGFPKQIMPYMPQLMQLAWEDLQRLSDCYEADYIMMTADLSSVNESCEIDSDGETLGLETILLSLVEFSQLAIRKKALRPMFLGPAVAGGQHSMLKMFILVCLRYMRITTEMELSWTKDMNQYIQDDEEDSLTFNMRTAVEETLTTLLDTYHDETLSALCECTTEIFQKSQNAREKGEAWWWKGIEVGLIALGRAQAEMIDAMNDGRLQYDINGLFSHIVLTSLTAYEHPFLQGRALCFSSQFSEVLPTQLVDQLIQGAVSAIRQENVNFAVRICALKAIRGFCSTVSKKELQSHQAGILQAITALAPSVMEDSLLLLLETMVLVVKIDQDVTDAHTPMISALLTNVLNQGLTDFVMVDVIQDLVAAMATSKISAFQDSMLAYFANSISVDAINTSPETVTSMLLFIDTMLKRVPEPFSPVYVKELFPRIISLVNFSNDSALLQNSEGVIKVLVQRDFPGILEWTDGSVSGLEYIICFVGKLLDPQQTESAAMFVGDLVTKLIQKGQAALAPVLPNLLLSVIRRLESAKRPTFVQTLVLVFAHLIQNQLDVVISFLAECNVNGKDGLSILLHAWCDNFQDFHGIFASKVSCTALAKLISHPCPLLDSIQIRGDLIMPSGTKIITRSQSKNTPDQYTYVSFRCRALQLLLKEYTHQMHFQSRQAKTKPTFVDGHIARETAESDGGDWEDDEGENEDDELNAPFEFSQLNDYLYDDDSGDNLEDADVQADPVYHVDLKVFIESFIRDAAVNNLAALSVLSKSLDETATEQLRAILS</sequence>
<dbReference type="PANTHER" id="PTHR10997:SF9">
    <property type="entry name" value="IMPORTIN-9"/>
    <property type="match status" value="1"/>
</dbReference>
<dbReference type="EMBL" id="JAFCIX010000028">
    <property type="protein sequence ID" value="KAH6600726.1"/>
    <property type="molecule type" value="Genomic_DNA"/>
</dbReference>
<keyword evidence="8" id="KW-1185">Reference proteome</keyword>
<dbReference type="SUPFAM" id="SSF48371">
    <property type="entry name" value="ARM repeat"/>
    <property type="match status" value="1"/>
</dbReference>
<keyword evidence="3" id="KW-0653">Protein transport</keyword>
<dbReference type="Gene3D" id="1.25.10.10">
    <property type="entry name" value="Leucine-rich Repeat Variant"/>
    <property type="match status" value="1"/>
</dbReference>
<protein>
    <recommendedName>
        <fullName evidence="6">Importin N-terminal domain-containing protein</fullName>
    </recommendedName>
</protein>
<proteinExistence type="predicted"/>
<dbReference type="PROSITE" id="PS50166">
    <property type="entry name" value="IMPORTIN_B_NT"/>
    <property type="match status" value="1"/>
</dbReference>
<dbReference type="Pfam" id="PF25018">
    <property type="entry name" value="HEAT_IPO9_c"/>
    <property type="match status" value="1"/>
</dbReference>
<evidence type="ECO:0000256" key="1">
    <source>
        <dbReference type="ARBA" id="ARBA00004123"/>
    </source>
</evidence>
<dbReference type="SMART" id="SM00913">
    <property type="entry name" value="IBN_N"/>
    <property type="match status" value="1"/>
</dbReference>
<dbReference type="InterPro" id="IPR001494">
    <property type="entry name" value="Importin-beta_N"/>
</dbReference>
<organism evidence="7 8">
    <name type="scientific">Batrachochytrium salamandrivorans</name>
    <dbReference type="NCBI Taxonomy" id="1357716"/>
    <lineage>
        <taxon>Eukaryota</taxon>
        <taxon>Fungi</taxon>
        <taxon>Fungi incertae sedis</taxon>
        <taxon>Chytridiomycota</taxon>
        <taxon>Chytridiomycota incertae sedis</taxon>
        <taxon>Chytridiomycetes</taxon>
        <taxon>Rhizophydiales</taxon>
        <taxon>Rhizophydiales incertae sedis</taxon>
        <taxon>Batrachochytrium</taxon>
    </lineage>
</organism>
<comment type="subcellular location">
    <subcellularLocation>
        <location evidence="1">Nucleus</location>
    </subcellularLocation>
</comment>
<dbReference type="Pfam" id="PF03810">
    <property type="entry name" value="IBN_N"/>
    <property type="match status" value="1"/>
</dbReference>